<comment type="caution">
    <text evidence="1">The sequence shown here is derived from an EMBL/GenBank/DDBJ whole genome shotgun (WGS) entry which is preliminary data.</text>
</comment>
<evidence type="ECO:0000313" key="2">
    <source>
        <dbReference type="Proteomes" id="UP000789405"/>
    </source>
</evidence>
<proteinExistence type="predicted"/>
<dbReference type="OrthoDB" id="2429301at2759"/>
<dbReference type="Proteomes" id="UP000789405">
    <property type="component" value="Unassembled WGS sequence"/>
</dbReference>
<feature type="non-terminal residue" evidence="1">
    <location>
        <position position="52"/>
    </location>
</feature>
<dbReference type="EMBL" id="CAJVPY010040255">
    <property type="protein sequence ID" value="CAG8805582.1"/>
    <property type="molecule type" value="Genomic_DNA"/>
</dbReference>
<accession>A0A9N9P5F4</accession>
<evidence type="ECO:0000313" key="1">
    <source>
        <dbReference type="EMBL" id="CAG8805582.1"/>
    </source>
</evidence>
<organism evidence="1 2">
    <name type="scientific">Dentiscutata erythropus</name>
    <dbReference type="NCBI Taxonomy" id="1348616"/>
    <lineage>
        <taxon>Eukaryota</taxon>
        <taxon>Fungi</taxon>
        <taxon>Fungi incertae sedis</taxon>
        <taxon>Mucoromycota</taxon>
        <taxon>Glomeromycotina</taxon>
        <taxon>Glomeromycetes</taxon>
        <taxon>Diversisporales</taxon>
        <taxon>Gigasporaceae</taxon>
        <taxon>Dentiscutata</taxon>
    </lineage>
</organism>
<name>A0A9N9P5F4_9GLOM</name>
<gene>
    <name evidence="1" type="ORF">DERYTH_LOCUS24306</name>
</gene>
<sequence>DTLEYQKTWPVRNCPKNKGLVIKTLKEQLPWYKANSFDEQKTKAKEILEGLL</sequence>
<dbReference type="AlphaFoldDB" id="A0A9N9P5F4"/>
<reference evidence="1" key="1">
    <citation type="submission" date="2021-06" db="EMBL/GenBank/DDBJ databases">
        <authorList>
            <person name="Kallberg Y."/>
            <person name="Tangrot J."/>
            <person name="Rosling A."/>
        </authorList>
    </citation>
    <scope>NUCLEOTIDE SEQUENCE</scope>
    <source>
        <strain evidence="1">MA453B</strain>
    </source>
</reference>
<feature type="non-terminal residue" evidence="1">
    <location>
        <position position="1"/>
    </location>
</feature>
<keyword evidence="2" id="KW-1185">Reference proteome</keyword>
<protein>
    <submittedName>
        <fullName evidence="1">23925_t:CDS:1</fullName>
    </submittedName>
</protein>